<dbReference type="CDD" id="cd06530">
    <property type="entry name" value="S26_SPase_I"/>
    <property type="match status" value="1"/>
</dbReference>
<evidence type="ECO:0000256" key="2">
    <source>
        <dbReference type="ARBA" id="ARBA00004401"/>
    </source>
</evidence>
<evidence type="ECO:0000256" key="6">
    <source>
        <dbReference type="PIRSR" id="PIRSR600223-1"/>
    </source>
</evidence>
<sequence>MTETHERRDAAQAEHPRRGGSFWRELPVLIVVAVLVAVAVRVFVLQTFWIPSGSMEHTLDINDRVLVNKLIYDFRDPHRGEIVVFRSPVSWRTNPNEKDFIKRVIAVGGDHVVCCDRNDRIMVNGHALDEKSYLYRNPDGTYVAPSAEPFDVRVPKGRLWVMGDHRNESGDSREHFVQDRDVDNATIPVDSVIGDAFALYWPLDRATWLGVPRTFDGVPDP</sequence>
<dbReference type="GO" id="GO:0009003">
    <property type="term" value="F:signal peptidase activity"/>
    <property type="evidence" value="ECO:0007669"/>
    <property type="project" value="UniProtKB-EC"/>
</dbReference>
<keyword evidence="7" id="KW-1133">Transmembrane helix</keyword>
<dbReference type="PANTHER" id="PTHR43390">
    <property type="entry name" value="SIGNAL PEPTIDASE I"/>
    <property type="match status" value="1"/>
</dbReference>
<dbReference type="AlphaFoldDB" id="A0A8J3J473"/>
<dbReference type="PANTHER" id="PTHR43390:SF1">
    <property type="entry name" value="CHLOROPLAST PROCESSING PEPTIDASE"/>
    <property type="match status" value="1"/>
</dbReference>
<keyword evidence="7" id="KW-0812">Transmembrane</keyword>
<dbReference type="NCBIfam" id="TIGR02227">
    <property type="entry name" value="sigpep_I_bact"/>
    <property type="match status" value="1"/>
</dbReference>
<dbReference type="InterPro" id="IPR036286">
    <property type="entry name" value="LexA/Signal_pep-like_sf"/>
</dbReference>
<evidence type="ECO:0000256" key="1">
    <source>
        <dbReference type="ARBA" id="ARBA00000677"/>
    </source>
</evidence>
<evidence type="ECO:0000256" key="4">
    <source>
        <dbReference type="ARBA" id="ARBA00013208"/>
    </source>
</evidence>
<dbReference type="RefSeq" id="WP_239076213.1">
    <property type="nucleotide sequence ID" value="NZ_BAAAZM010000031.1"/>
</dbReference>
<feature type="transmembrane region" description="Helical" evidence="7">
    <location>
        <begin position="26"/>
        <end position="49"/>
    </location>
</feature>
<dbReference type="EMBL" id="BOMB01000001">
    <property type="protein sequence ID" value="GID09118.1"/>
    <property type="molecule type" value="Genomic_DNA"/>
</dbReference>
<evidence type="ECO:0000256" key="7">
    <source>
        <dbReference type="RuleBase" id="RU362042"/>
    </source>
</evidence>
<evidence type="ECO:0000313" key="10">
    <source>
        <dbReference type="Proteomes" id="UP000612808"/>
    </source>
</evidence>
<dbReference type="GO" id="GO:0006465">
    <property type="term" value="P:signal peptide processing"/>
    <property type="evidence" value="ECO:0007669"/>
    <property type="project" value="InterPro"/>
</dbReference>
<comment type="caution">
    <text evidence="9">The sequence shown here is derived from an EMBL/GenBank/DDBJ whole genome shotgun (WGS) entry which is preliminary data.</text>
</comment>
<dbReference type="InterPro" id="IPR019533">
    <property type="entry name" value="Peptidase_S26"/>
</dbReference>
<keyword evidence="7" id="KW-0472">Membrane</keyword>
<dbReference type="EC" id="3.4.21.89" evidence="4 7"/>
<dbReference type="GO" id="GO:0004252">
    <property type="term" value="F:serine-type endopeptidase activity"/>
    <property type="evidence" value="ECO:0007669"/>
    <property type="project" value="InterPro"/>
</dbReference>
<evidence type="ECO:0000259" key="8">
    <source>
        <dbReference type="Pfam" id="PF10502"/>
    </source>
</evidence>
<comment type="subcellular location">
    <subcellularLocation>
        <location evidence="2">Cell membrane</location>
        <topology evidence="2">Single-pass type II membrane protein</topology>
    </subcellularLocation>
    <subcellularLocation>
        <location evidence="7">Membrane</location>
        <topology evidence="7">Single-pass type II membrane protein</topology>
    </subcellularLocation>
</comment>
<feature type="active site" evidence="6">
    <location>
        <position position="54"/>
    </location>
</feature>
<keyword evidence="5 7" id="KW-0378">Hydrolase</keyword>
<evidence type="ECO:0000256" key="3">
    <source>
        <dbReference type="ARBA" id="ARBA00009370"/>
    </source>
</evidence>
<name>A0A8J3J473_9ACTN</name>
<dbReference type="PRINTS" id="PR00727">
    <property type="entry name" value="LEADERPTASE"/>
</dbReference>
<dbReference type="InterPro" id="IPR019758">
    <property type="entry name" value="Pept_S26A_signal_pept_1_CS"/>
</dbReference>
<comment type="similarity">
    <text evidence="3 7">Belongs to the peptidase S26 family.</text>
</comment>
<proteinExistence type="inferred from homology"/>
<feature type="domain" description="Peptidase S26" evidence="8">
    <location>
        <begin position="24"/>
        <end position="201"/>
    </location>
</feature>
<dbReference type="SUPFAM" id="SSF51306">
    <property type="entry name" value="LexA/Signal peptidase"/>
    <property type="match status" value="1"/>
</dbReference>
<comment type="catalytic activity">
    <reaction evidence="1 7">
        <text>Cleavage of hydrophobic, N-terminal signal or leader sequences from secreted and periplasmic proteins.</text>
        <dbReference type="EC" id="3.4.21.89"/>
    </reaction>
</comment>
<evidence type="ECO:0000313" key="9">
    <source>
        <dbReference type="EMBL" id="GID09118.1"/>
    </source>
</evidence>
<dbReference type="Gene3D" id="2.10.109.10">
    <property type="entry name" value="Umud Fragment, subunit A"/>
    <property type="match status" value="1"/>
</dbReference>
<dbReference type="Proteomes" id="UP000612808">
    <property type="component" value="Unassembled WGS sequence"/>
</dbReference>
<gene>
    <name evidence="9" type="ORF">Aru02nite_00070</name>
</gene>
<dbReference type="InterPro" id="IPR000223">
    <property type="entry name" value="Pept_S26A_signal_pept_1"/>
</dbReference>
<protein>
    <recommendedName>
        <fullName evidence="4 7">Signal peptidase I</fullName>
        <ecNumber evidence="4 7">3.4.21.89</ecNumber>
    </recommendedName>
</protein>
<keyword evidence="10" id="KW-1185">Reference proteome</keyword>
<organism evidence="9 10">
    <name type="scientific">Actinocatenispora rupis</name>
    <dbReference type="NCBI Taxonomy" id="519421"/>
    <lineage>
        <taxon>Bacteria</taxon>
        <taxon>Bacillati</taxon>
        <taxon>Actinomycetota</taxon>
        <taxon>Actinomycetes</taxon>
        <taxon>Micromonosporales</taxon>
        <taxon>Micromonosporaceae</taxon>
        <taxon>Actinocatenispora</taxon>
    </lineage>
</organism>
<evidence type="ECO:0000256" key="5">
    <source>
        <dbReference type="ARBA" id="ARBA00022801"/>
    </source>
</evidence>
<dbReference type="PROSITE" id="PS00761">
    <property type="entry name" value="SPASE_I_3"/>
    <property type="match status" value="1"/>
</dbReference>
<accession>A0A8J3J473</accession>
<keyword evidence="7" id="KW-0645">Protease</keyword>
<feature type="active site" evidence="6">
    <location>
        <position position="102"/>
    </location>
</feature>
<reference evidence="9" key="1">
    <citation type="submission" date="2021-01" db="EMBL/GenBank/DDBJ databases">
        <title>Whole genome shotgun sequence of Actinocatenispora rupis NBRC 107355.</title>
        <authorList>
            <person name="Komaki H."/>
            <person name="Tamura T."/>
        </authorList>
    </citation>
    <scope>NUCLEOTIDE SEQUENCE</scope>
    <source>
        <strain evidence="9">NBRC 107355</strain>
    </source>
</reference>
<dbReference type="Pfam" id="PF10502">
    <property type="entry name" value="Peptidase_S26"/>
    <property type="match status" value="1"/>
</dbReference>
<dbReference type="GO" id="GO:0005886">
    <property type="term" value="C:plasma membrane"/>
    <property type="evidence" value="ECO:0007669"/>
    <property type="project" value="UniProtKB-SubCell"/>
</dbReference>